<keyword evidence="3" id="KW-1185">Reference proteome</keyword>
<evidence type="ECO:0000256" key="1">
    <source>
        <dbReference type="SAM" id="MobiDB-lite"/>
    </source>
</evidence>
<protein>
    <submittedName>
        <fullName evidence="2">Uncharacterized protein</fullName>
    </submittedName>
</protein>
<dbReference type="EMBL" id="JBBCAQ010000033">
    <property type="protein sequence ID" value="KAK7582682.1"/>
    <property type="molecule type" value="Genomic_DNA"/>
</dbReference>
<comment type="caution">
    <text evidence="2">The sequence shown here is derived from an EMBL/GenBank/DDBJ whole genome shotgun (WGS) entry which is preliminary data.</text>
</comment>
<accession>A0AAN9TG32</accession>
<reference evidence="2 3" key="1">
    <citation type="submission" date="2024-03" db="EMBL/GenBank/DDBJ databases">
        <title>Adaptation during the transition from Ophiocordyceps entomopathogen to insect associate is accompanied by gene loss and intensified selection.</title>
        <authorList>
            <person name="Ward C.M."/>
            <person name="Onetto C.A."/>
            <person name="Borneman A.R."/>
        </authorList>
    </citation>
    <scope>NUCLEOTIDE SEQUENCE [LARGE SCALE GENOMIC DNA]</scope>
    <source>
        <strain evidence="2">AWRI1</strain>
        <tissue evidence="2">Single Adult Female</tissue>
    </source>
</reference>
<feature type="region of interest" description="Disordered" evidence="1">
    <location>
        <begin position="57"/>
        <end position="83"/>
    </location>
</feature>
<dbReference type="Proteomes" id="UP001367676">
    <property type="component" value="Unassembled WGS sequence"/>
</dbReference>
<organism evidence="2 3">
    <name type="scientific">Parthenolecanium corni</name>
    <dbReference type="NCBI Taxonomy" id="536013"/>
    <lineage>
        <taxon>Eukaryota</taxon>
        <taxon>Metazoa</taxon>
        <taxon>Ecdysozoa</taxon>
        <taxon>Arthropoda</taxon>
        <taxon>Hexapoda</taxon>
        <taxon>Insecta</taxon>
        <taxon>Pterygota</taxon>
        <taxon>Neoptera</taxon>
        <taxon>Paraneoptera</taxon>
        <taxon>Hemiptera</taxon>
        <taxon>Sternorrhyncha</taxon>
        <taxon>Coccoidea</taxon>
        <taxon>Coccidae</taxon>
        <taxon>Parthenolecanium</taxon>
    </lineage>
</organism>
<evidence type="ECO:0000313" key="2">
    <source>
        <dbReference type="EMBL" id="KAK7582682.1"/>
    </source>
</evidence>
<proteinExistence type="predicted"/>
<evidence type="ECO:0000313" key="3">
    <source>
        <dbReference type="Proteomes" id="UP001367676"/>
    </source>
</evidence>
<sequence>MLNSTRLEPGNATGVETNVLARTIHLIFRSSHCMAHTRKGLCFINSGVANDRIEMEQSRAEQSRLPTVDKPPCKASDMLTDWP</sequence>
<gene>
    <name evidence="2" type="ORF">V9T40_014127</name>
</gene>
<dbReference type="AlphaFoldDB" id="A0AAN9TG32"/>
<name>A0AAN9TG32_9HEMI</name>